<comment type="caution">
    <text evidence="6">The sequence shown here is derived from an EMBL/GenBank/DDBJ whole genome shotgun (WGS) entry which is preliminary data.</text>
</comment>
<dbReference type="PRINTS" id="PR00723">
    <property type="entry name" value="SUBTILISIN"/>
</dbReference>
<evidence type="ECO:0000256" key="3">
    <source>
        <dbReference type="ARBA" id="ARBA00022801"/>
    </source>
</evidence>
<dbReference type="InterPro" id="IPR015500">
    <property type="entry name" value="Peptidase_S8_subtilisin-rel"/>
</dbReference>
<gene>
    <name evidence="6" type="ORF">H9756_11160</name>
</gene>
<sequence>MPSDLETCRQQILSEDYRDFIGNHVRTSFFDSIMQADHCEQDAGFGYKCIYLPASAADPITLPKYSYNSIPKCYAPISMETLNQTGILPVQNYPTLQLKGNGILIGFMDSGIDYTNKVFRNLDGSTRIAAIWDQTVQSGTPPRDFSYGSEYTQEQINSALQSEEPLELVPSTDESGHGTYAASLAAGGADAGEQFLGAAPEAAIAMVKLKQAKQYLRDYYFIPGNAVCYQETDLMLGLKYLNDLADSLGMPLVICITCGSSMGGHIGTLPLSFLIEGYSTRANHITVIGTGNEADKRHHYFNTLENTEDTKTVELRVGENVTGFSLELWTEVPNILSISIISPSGENTSRIPFRVGASAEIDFLFERTKVSVDYRLLVEKSSSELVFFRFNAPAPGIWKIIVEPLTVADGHFHMWLPLTEFLTGEVFFLESDPYYTLTNPANTDSPVVVSYYNGTTGAVSQSSGRGYTRTGRLKPDITAPGVNVTGALPGDRFSSRTGSCISAAITSGAVALMLEWILDIQKVSGIDSFQIKSLLILGAVRPKTMEYPNREWGYGQLNLYNTFETMRQL</sequence>
<keyword evidence="3" id="KW-0378">Hydrolase</keyword>
<organism evidence="6 7">
    <name type="scientific">Candidatus Mediterraneibacter gallistercoris</name>
    <dbReference type="NCBI Taxonomy" id="2838671"/>
    <lineage>
        <taxon>Bacteria</taxon>
        <taxon>Bacillati</taxon>
        <taxon>Bacillota</taxon>
        <taxon>Clostridia</taxon>
        <taxon>Lachnospirales</taxon>
        <taxon>Lachnospiraceae</taxon>
        <taxon>Mediterraneibacter</taxon>
    </lineage>
</organism>
<dbReference type="PANTHER" id="PTHR43806:SF11">
    <property type="entry name" value="CEREVISIN-RELATED"/>
    <property type="match status" value="1"/>
</dbReference>
<evidence type="ECO:0000313" key="7">
    <source>
        <dbReference type="Proteomes" id="UP000823895"/>
    </source>
</evidence>
<dbReference type="PIRSF" id="PIRSF037894">
    <property type="entry name" value="Subtilisin_rel_CspABC"/>
    <property type="match status" value="1"/>
</dbReference>
<dbReference type="Gene3D" id="3.40.50.200">
    <property type="entry name" value="Peptidase S8/S53 domain"/>
    <property type="match status" value="1"/>
</dbReference>
<dbReference type="GO" id="GO:0004252">
    <property type="term" value="F:serine-type endopeptidase activity"/>
    <property type="evidence" value="ECO:0007669"/>
    <property type="project" value="InterPro"/>
</dbReference>
<dbReference type="InterPro" id="IPR036852">
    <property type="entry name" value="Peptidase_S8/S53_dom_sf"/>
</dbReference>
<proteinExistence type="inferred from homology"/>
<evidence type="ECO:0000256" key="2">
    <source>
        <dbReference type="ARBA" id="ARBA00022670"/>
    </source>
</evidence>
<protein>
    <submittedName>
        <fullName evidence="6">S8 family peptidase</fullName>
    </submittedName>
</protein>
<dbReference type="InterPro" id="IPR000209">
    <property type="entry name" value="Peptidase_S8/S53_dom"/>
</dbReference>
<reference evidence="6" key="2">
    <citation type="submission" date="2021-04" db="EMBL/GenBank/DDBJ databases">
        <authorList>
            <person name="Gilroy R."/>
        </authorList>
    </citation>
    <scope>NUCLEOTIDE SEQUENCE</scope>
    <source>
        <strain evidence="6">CHK165-2605</strain>
    </source>
</reference>
<feature type="domain" description="Peptidase S8/S53" evidence="5">
    <location>
        <begin position="100"/>
        <end position="213"/>
    </location>
</feature>
<evidence type="ECO:0000256" key="4">
    <source>
        <dbReference type="ARBA" id="ARBA00022825"/>
    </source>
</evidence>
<evidence type="ECO:0000313" key="6">
    <source>
        <dbReference type="EMBL" id="HJC44213.1"/>
    </source>
</evidence>
<name>A0A9D2P712_9FIRM</name>
<dbReference type="Pfam" id="PF00082">
    <property type="entry name" value="Peptidase_S8"/>
    <property type="match status" value="2"/>
</dbReference>
<dbReference type="InterPro" id="IPR017310">
    <property type="entry name" value="Pept_S8A_subtilisin_clostridia"/>
</dbReference>
<evidence type="ECO:0000256" key="1">
    <source>
        <dbReference type="ARBA" id="ARBA00011073"/>
    </source>
</evidence>
<dbReference type="InterPro" id="IPR034045">
    <property type="entry name" value="Pep_S8_CspA-like"/>
</dbReference>
<dbReference type="PANTHER" id="PTHR43806">
    <property type="entry name" value="PEPTIDASE S8"/>
    <property type="match status" value="1"/>
</dbReference>
<dbReference type="Gene3D" id="2.60.120.1290">
    <property type="match status" value="1"/>
</dbReference>
<keyword evidence="2" id="KW-0645">Protease</keyword>
<accession>A0A9D2P712</accession>
<evidence type="ECO:0000259" key="5">
    <source>
        <dbReference type="Pfam" id="PF00082"/>
    </source>
</evidence>
<dbReference type="Proteomes" id="UP000823895">
    <property type="component" value="Unassembled WGS sequence"/>
</dbReference>
<keyword evidence="4" id="KW-0720">Serine protease</keyword>
<dbReference type="SUPFAM" id="SSF52743">
    <property type="entry name" value="Subtilisin-like"/>
    <property type="match status" value="1"/>
</dbReference>
<comment type="similarity">
    <text evidence="1">Belongs to the peptidase S8 family.</text>
</comment>
<dbReference type="GO" id="GO:0006508">
    <property type="term" value="P:proteolysis"/>
    <property type="evidence" value="ECO:0007669"/>
    <property type="project" value="UniProtKB-KW"/>
</dbReference>
<dbReference type="CDD" id="cd07478">
    <property type="entry name" value="Peptidases_S8_CspA-like"/>
    <property type="match status" value="1"/>
</dbReference>
<dbReference type="InterPro" id="IPR023827">
    <property type="entry name" value="Peptidase_S8_Asp-AS"/>
</dbReference>
<dbReference type="PROSITE" id="PS00136">
    <property type="entry name" value="SUBTILASE_ASP"/>
    <property type="match status" value="1"/>
</dbReference>
<feature type="domain" description="Peptidase S8/S53" evidence="5">
    <location>
        <begin position="435"/>
        <end position="555"/>
    </location>
</feature>
<dbReference type="EMBL" id="DWWI01000231">
    <property type="protein sequence ID" value="HJC44213.1"/>
    <property type="molecule type" value="Genomic_DNA"/>
</dbReference>
<dbReference type="AlphaFoldDB" id="A0A9D2P712"/>
<reference evidence="6" key="1">
    <citation type="journal article" date="2021" name="PeerJ">
        <title>Extensive microbial diversity within the chicken gut microbiome revealed by metagenomics and culture.</title>
        <authorList>
            <person name="Gilroy R."/>
            <person name="Ravi A."/>
            <person name="Getino M."/>
            <person name="Pursley I."/>
            <person name="Horton D.L."/>
            <person name="Alikhan N.F."/>
            <person name="Baker D."/>
            <person name="Gharbi K."/>
            <person name="Hall N."/>
            <person name="Watson M."/>
            <person name="Adriaenssens E.M."/>
            <person name="Foster-Nyarko E."/>
            <person name="Jarju S."/>
            <person name="Secka A."/>
            <person name="Antonio M."/>
            <person name="Oren A."/>
            <person name="Chaudhuri R.R."/>
            <person name="La Ragione R."/>
            <person name="Hildebrand F."/>
            <person name="Pallen M.J."/>
        </authorList>
    </citation>
    <scope>NUCLEOTIDE SEQUENCE</scope>
    <source>
        <strain evidence="6">CHK165-2605</strain>
    </source>
</reference>
<dbReference type="InterPro" id="IPR050131">
    <property type="entry name" value="Peptidase_S8_subtilisin-like"/>
</dbReference>